<accession>A0ABX2BXV0</accession>
<name>A0ABX2BXV0_9BURK</name>
<evidence type="ECO:0000313" key="2">
    <source>
        <dbReference type="Proteomes" id="UP000652198"/>
    </source>
</evidence>
<sequence>MTSADLGQHLKGYVARLVETGCCRSLCIARFSLPSLPYPRVSGFLAYERTFMSERCLDVSSISPKGVGVNFR</sequence>
<dbReference type="Proteomes" id="UP000652198">
    <property type="component" value="Unassembled WGS sequence"/>
</dbReference>
<gene>
    <name evidence="1" type="ORF">GNZ12_27060</name>
</gene>
<reference evidence="1 2" key="1">
    <citation type="submission" date="2019-11" db="EMBL/GenBank/DDBJ databases">
        <title>Metabolism of dissolved organic matter in forest soils.</title>
        <authorList>
            <person name="Cyle K.T."/>
            <person name="Wilhelm R.C."/>
            <person name="Martinez C.E."/>
        </authorList>
    </citation>
    <scope>NUCLEOTIDE SEQUENCE [LARGE SCALE GENOMIC DNA]</scope>
    <source>
        <strain evidence="1 2">1N</strain>
    </source>
</reference>
<keyword evidence="2" id="KW-1185">Reference proteome</keyword>
<comment type="caution">
    <text evidence="1">The sequence shown here is derived from an EMBL/GenBank/DDBJ whole genome shotgun (WGS) entry which is preliminary data.</text>
</comment>
<protein>
    <submittedName>
        <fullName evidence="1">Uncharacterized protein</fullName>
    </submittedName>
</protein>
<dbReference type="RefSeq" id="WP_172315267.1">
    <property type="nucleotide sequence ID" value="NZ_WOEY01000106.1"/>
</dbReference>
<proteinExistence type="predicted"/>
<dbReference type="EMBL" id="WOEY01000106">
    <property type="protein sequence ID" value="NPT44911.1"/>
    <property type="molecule type" value="Genomic_DNA"/>
</dbReference>
<organism evidence="1 2">
    <name type="scientific">Paraburkholderia solitsugae</name>
    <dbReference type="NCBI Taxonomy" id="2675748"/>
    <lineage>
        <taxon>Bacteria</taxon>
        <taxon>Pseudomonadati</taxon>
        <taxon>Pseudomonadota</taxon>
        <taxon>Betaproteobacteria</taxon>
        <taxon>Burkholderiales</taxon>
        <taxon>Burkholderiaceae</taxon>
        <taxon>Paraburkholderia</taxon>
    </lineage>
</organism>
<evidence type="ECO:0000313" key="1">
    <source>
        <dbReference type="EMBL" id="NPT44911.1"/>
    </source>
</evidence>